<dbReference type="InterPro" id="IPR029063">
    <property type="entry name" value="SAM-dependent_MTases_sf"/>
</dbReference>
<dbReference type="Gene3D" id="3.40.50.150">
    <property type="entry name" value="Vaccinia Virus protein VP39"/>
    <property type="match status" value="1"/>
</dbReference>
<evidence type="ECO:0000313" key="2">
    <source>
        <dbReference type="Proteomes" id="UP000227088"/>
    </source>
</evidence>
<accession>A0A1Y5HBM6</accession>
<sequence>MNKPVSEACLRNQAPIADALIKLLPSAARLLEIGSGTGQHAVFCAKALPHVSWQPSDLAQHHDGMRLWITEANLANVLAPLMLDVDQAWPDFSSTQKIDHVFTANTVHYIAHESVVNMFTGISRLLDKDGLFMMYGPVNINGEYTSEGNVRLDEWLKTCVNPLAGIKDLADIEGLAKDQGLALIDNLAMPANNRLLVFQKQ</sequence>
<dbReference type="EMBL" id="MABE01000716">
    <property type="protein sequence ID" value="OUS34390.1"/>
    <property type="molecule type" value="Genomic_DNA"/>
</dbReference>
<gene>
    <name evidence="1" type="ORF">A9R00_12525</name>
</gene>
<reference evidence="2" key="1">
    <citation type="journal article" date="2017" name="Proc. Natl. Acad. Sci. U.S.A.">
        <title>Simulation of Deepwater Horizon oil plume reveals substrate specialization within a complex community of hydrocarbon degraders.</title>
        <authorList>
            <person name="Hu P."/>
            <person name="Dubinsky E.A."/>
            <person name="Probst A.J."/>
            <person name="Wang J."/>
            <person name="Sieber C.M.K."/>
            <person name="Tom L.M."/>
            <person name="Gardinali P."/>
            <person name="Banfield J.F."/>
            <person name="Atlas R.M."/>
            <person name="Andersen G.L."/>
        </authorList>
    </citation>
    <scope>NUCLEOTIDE SEQUENCE [LARGE SCALE GENOMIC DNA]</scope>
</reference>
<comment type="caution">
    <text evidence="1">The sequence shown here is derived from an EMBL/GenBank/DDBJ whole genome shotgun (WGS) entry which is preliminary data.</text>
</comment>
<protein>
    <recommendedName>
        <fullName evidence="3">Methylase</fullName>
    </recommendedName>
</protein>
<dbReference type="PANTHER" id="PTHR20974:SF0">
    <property type="entry name" value="UPF0585 PROTEIN CG18661"/>
    <property type="match status" value="1"/>
</dbReference>
<dbReference type="AlphaFoldDB" id="A0A1Y5HBM6"/>
<dbReference type="Proteomes" id="UP000227088">
    <property type="component" value="Unassembled WGS sequence"/>
</dbReference>
<dbReference type="PANTHER" id="PTHR20974">
    <property type="entry name" value="UPF0585 PROTEIN CG18661"/>
    <property type="match status" value="1"/>
</dbReference>
<proteinExistence type="predicted"/>
<dbReference type="Pfam" id="PF06080">
    <property type="entry name" value="DUF938"/>
    <property type="match status" value="1"/>
</dbReference>
<dbReference type="InterPro" id="IPR010342">
    <property type="entry name" value="DUF938"/>
</dbReference>
<evidence type="ECO:0000313" key="1">
    <source>
        <dbReference type="EMBL" id="OUS34390.1"/>
    </source>
</evidence>
<dbReference type="SUPFAM" id="SSF53335">
    <property type="entry name" value="S-adenosyl-L-methionine-dependent methyltransferases"/>
    <property type="match status" value="1"/>
</dbReference>
<evidence type="ECO:0008006" key="3">
    <source>
        <dbReference type="Google" id="ProtNLM"/>
    </source>
</evidence>
<name>A0A1Y5HBM6_OLEAN</name>
<organism evidence="1 2">
    <name type="scientific">Oleispira antarctica</name>
    <dbReference type="NCBI Taxonomy" id="188908"/>
    <lineage>
        <taxon>Bacteria</taxon>
        <taxon>Pseudomonadati</taxon>
        <taxon>Pseudomonadota</taxon>
        <taxon>Gammaproteobacteria</taxon>
        <taxon>Oceanospirillales</taxon>
        <taxon>Oceanospirillaceae</taxon>
        <taxon>Oleispira</taxon>
    </lineage>
</organism>